<keyword evidence="4" id="KW-0001">2Fe-2S</keyword>
<dbReference type="SUPFAM" id="SSF54292">
    <property type="entry name" value="2Fe-2S ferredoxin-like"/>
    <property type="match status" value="1"/>
</dbReference>
<comment type="cofactor">
    <cofactor evidence="1">
        <name>FMN</name>
        <dbReference type="ChEBI" id="CHEBI:58210"/>
    </cofactor>
</comment>
<keyword evidence="8" id="KW-0411">Iron-sulfur</keyword>
<evidence type="ECO:0000256" key="6">
    <source>
        <dbReference type="ARBA" id="ARBA00023002"/>
    </source>
</evidence>
<dbReference type="GO" id="GO:0051537">
    <property type="term" value="F:2 iron, 2 sulfur cluster binding"/>
    <property type="evidence" value="ECO:0007669"/>
    <property type="project" value="UniProtKB-KW"/>
</dbReference>
<organism evidence="11 12">
    <name type="scientific">Caballeronia sordidicola</name>
    <name type="common">Burkholderia sordidicola</name>
    <dbReference type="NCBI Taxonomy" id="196367"/>
    <lineage>
        <taxon>Bacteria</taxon>
        <taxon>Pseudomonadati</taxon>
        <taxon>Pseudomonadota</taxon>
        <taxon>Betaproteobacteria</taxon>
        <taxon>Burkholderiales</taxon>
        <taxon>Burkholderiaceae</taxon>
        <taxon>Caballeronia</taxon>
    </lineage>
</organism>
<keyword evidence="7" id="KW-0408">Iron</keyword>
<evidence type="ECO:0000313" key="12">
    <source>
        <dbReference type="Proteomes" id="UP000214720"/>
    </source>
</evidence>
<keyword evidence="3" id="KW-0288">FMN</keyword>
<dbReference type="SUPFAM" id="SSF52343">
    <property type="entry name" value="Ferredoxin reductase-like, C-terminal NADP-linked domain"/>
    <property type="match status" value="1"/>
</dbReference>
<dbReference type="Pfam" id="PF00111">
    <property type="entry name" value="Fer2"/>
    <property type="match status" value="1"/>
</dbReference>
<dbReference type="CDD" id="cd06185">
    <property type="entry name" value="PDR_like"/>
    <property type="match status" value="1"/>
</dbReference>
<dbReference type="Proteomes" id="UP000214720">
    <property type="component" value="Unassembled WGS sequence"/>
</dbReference>
<dbReference type="InterPro" id="IPR039261">
    <property type="entry name" value="FNR_nucleotide-bd"/>
</dbReference>
<gene>
    <name evidence="11" type="ORF">BSU04_20165</name>
</gene>
<dbReference type="InterPro" id="IPR006058">
    <property type="entry name" value="2Fe2S_fd_BS"/>
</dbReference>
<evidence type="ECO:0000259" key="9">
    <source>
        <dbReference type="PROSITE" id="PS51085"/>
    </source>
</evidence>
<dbReference type="GO" id="GO:0032259">
    <property type="term" value="P:methylation"/>
    <property type="evidence" value="ECO:0007669"/>
    <property type="project" value="UniProtKB-KW"/>
</dbReference>
<keyword evidence="5" id="KW-0479">Metal-binding</keyword>
<proteinExistence type="predicted"/>
<name>A0A226X087_CABSO</name>
<evidence type="ECO:0000256" key="2">
    <source>
        <dbReference type="ARBA" id="ARBA00022630"/>
    </source>
</evidence>
<dbReference type="InterPro" id="IPR012675">
    <property type="entry name" value="Beta-grasp_dom_sf"/>
</dbReference>
<dbReference type="PRINTS" id="PR00409">
    <property type="entry name" value="PHDIOXRDTASE"/>
</dbReference>
<dbReference type="EMBL" id="MTHB01000117">
    <property type="protein sequence ID" value="OXC76763.1"/>
    <property type="molecule type" value="Genomic_DNA"/>
</dbReference>
<dbReference type="InterPro" id="IPR054582">
    <property type="entry name" value="DmmA-like_N"/>
</dbReference>
<dbReference type="PROSITE" id="PS00197">
    <property type="entry name" value="2FE2S_FER_1"/>
    <property type="match status" value="1"/>
</dbReference>
<evidence type="ECO:0000256" key="4">
    <source>
        <dbReference type="ARBA" id="ARBA00022714"/>
    </source>
</evidence>
<dbReference type="PANTHER" id="PTHR47354">
    <property type="entry name" value="NADH OXIDOREDUCTASE HCR"/>
    <property type="match status" value="1"/>
</dbReference>
<evidence type="ECO:0000256" key="8">
    <source>
        <dbReference type="ARBA" id="ARBA00023014"/>
    </source>
</evidence>
<dbReference type="InterPro" id="IPR017938">
    <property type="entry name" value="Riboflavin_synthase-like_b-brl"/>
</dbReference>
<dbReference type="GO" id="GO:0046872">
    <property type="term" value="F:metal ion binding"/>
    <property type="evidence" value="ECO:0007669"/>
    <property type="project" value="UniProtKB-KW"/>
</dbReference>
<dbReference type="AlphaFoldDB" id="A0A226X087"/>
<dbReference type="InterPro" id="IPR001041">
    <property type="entry name" value="2Fe-2S_ferredoxin-type"/>
</dbReference>
<dbReference type="Gene3D" id="2.40.30.10">
    <property type="entry name" value="Translation factors"/>
    <property type="match status" value="1"/>
</dbReference>
<protein>
    <submittedName>
        <fullName evidence="11">Flavodoxin reductases (Ferredoxin-NADPH reductases) family 1, Vanillate O-demethylase oxidoreductase</fullName>
    </submittedName>
</protein>
<dbReference type="SUPFAM" id="SSF63380">
    <property type="entry name" value="Riboflavin synthase domain-like"/>
    <property type="match status" value="1"/>
</dbReference>
<feature type="domain" description="FAD-binding FR-type" evidence="10">
    <location>
        <begin position="1"/>
        <end position="90"/>
    </location>
</feature>
<dbReference type="CDD" id="cd00207">
    <property type="entry name" value="fer2"/>
    <property type="match status" value="1"/>
</dbReference>
<evidence type="ECO:0000259" key="10">
    <source>
        <dbReference type="PROSITE" id="PS51384"/>
    </source>
</evidence>
<keyword evidence="6" id="KW-0560">Oxidoreductase</keyword>
<dbReference type="PROSITE" id="PS51384">
    <property type="entry name" value="FAD_FR"/>
    <property type="match status" value="1"/>
</dbReference>
<evidence type="ECO:0000256" key="3">
    <source>
        <dbReference type="ARBA" id="ARBA00022643"/>
    </source>
</evidence>
<dbReference type="InterPro" id="IPR036010">
    <property type="entry name" value="2Fe-2S_ferredoxin-like_sf"/>
</dbReference>
<sequence length="306" mass="33131">MAVDVALFELVSTTGEALPPFAAGSHIEVLTPGGLIRHYSLCNDPEDSLRYQIAILKEEKGRGGSRAMHETVEVGSEISISEPKNHFPLAHSAQSSLLFAGGIGITPLLCMAERLSAIDHPFALHYCTRSAERTAFRERIAASLYAEHAHLHFDDGAPDQKANLEELLRAQGAGVHLYTCGPKGFMDAVLSTARRNGWTEDQLHYEFFSAEPVKLDSDGSFEIQLASSGRVIPVAPNQTAVSALRAEGVDVPTSCEQGVCGTCLTRVLDGEPDHRDLYLSADEQAANDQFLPCCSRAKSTRLVLDL</sequence>
<dbReference type="Gene3D" id="3.10.20.30">
    <property type="match status" value="1"/>
</dbReference>
<reference evidence="12" key="1">
    <citation type="submission" date="2017-01" db="EMBL/GenBank/DDBJ databases">
        <title>Genome Analysis of Deinococcus marmoris KOPRI26562.</title>
        <authorList>
            <person name="Kim J.H."/>
            <person name="Oh H.-M."/>
        </authorList>
    </citation>
    <scope>NUCLEOTIDE SEQUENCE [LARGE SCALE GENOMIC DNA]</scope>
    <source>
        <strain evidence="12">PAMC 26633</strain>
    </source>
</reference>
<feature type="domain" description="2Fe-2S ferredoxin-type" evidence="9">
    <location>
        <begin position="221"/>
        <end position="306"/>
    </location>
</feature>
<comment type="caution">
    <text evidence="11">The sequence shown here is derived from an EMBL/GenBank/DDBJ whole genome shotgun (WGS) entry which is preliminary data.</text>
</comment>
<keyword evidence="11" id="KW-0489">Methyltransferase</keyword>
<dbReference type="Gene3D" id="3.40.50.80">
    <property type="entry name" value="Nucleotide-binding domain of ferredoxin-NADP reductase (FNR) module"/>
    <property type="match status" value="1"/>
</dbReference>
<dbReference type="GO" id="GO:0008168">
    <property type="term" value="F:methyltransferase activity"/>
    <property type="evidence" value="ECO:0007669"/>
    <property type="project" value="UniProtKB-KW"/>
</dbReference>
<evidence type="ECO:0000256" key="7">
    <source>
        <dbReference type="ARBA" id="ARBA00023004"/>
    </source>
</evidence>
<dbReference type="GO" id="GO:0016491">
    <property type="term" value="F:oxidoreductase activity"/>
    <property type="evidence" value="ECO:0007669"/>
    <property type="project" value="UniProtKB-KW"/>
</dbReference>
<keyword evidence="11" id="KW-0808">Transferase</keyword>
<dbReference type="InterPro" id="IPR050415">
    <property type="entry name" value="MRET"/>
</dbReference>
<accession>A0A226X087</accession>
<keyword evidence="2" id="KW-0285">Flavoprotein</keyword>
<dbReference type="Pfam" id="PF22290">
    <property type="entry name" value="DmmA-like_N"/>
    <property type="match status" value="1"/>
</dbReference>
<dbReference type="InterPro" id="IPR017927">
    <property type="entry name" value="FAD-bd_FR_type"/>
</dbReference>
<evidence type="ECO:0000313" key="11">
    <source>
        <dbReference type="EMBL" id="OXC76763.1"/>
    </source>
</evidence>
<dbReference type="FunFam" id="3.10.20.30:FF:000034">
    <property type="entry name" value="Vanillate monooxygenase, oxidoreductase subunit"/>
    <property type="match status" value="1"/>
</dbReference>
<dbReference type="PROSITE" id="PS51085">
    <property type="entry name" value="2FE2S_FER_2"/>
    <property type="match status" value="1"/>
</dbReference>
<evidence type="ECO:0000256" key="5">
    <source>
        <dbReference type="ARBA" id="ARBA00022723"/>
    </source>
</evidence>
<dbReference type="PANTHER" id="PTHR47354:SF1">
    <property type="entry name" value="CARNITINE MONOOXYGENASE REDUCTASE SUBUNIT"/>
    <property type="match status" value="1"/>
</dbReference>
<evidence type="ECO:0000256" key="1">
    <source>
        <dbReference type="ARBA" id="ARBA00001917"/>
    </source>
</evidence>